<evidence type="ECO:0000256" key="5">
    <source>
        <dbReference type="ARBA" id="ARBA00023014"/>
    </source>
</evidence>
<dbReference type="eggNOG" id="COG1032">
    <property type="taxonomic scope" value="Bacteria"/>
</dbReference>
<dbReference type="EC" id="1.-.-.-" evidence="7"/>
<dbReference type="Proteomes" id="UP000001933">
    <property type="component" value="Chromosome"/>
</dbReference>
<name>Q2LUT6_SYNAS</name>
<feature type="domain" description="Radical SAM core" evidence="6">
    <location>
        <begin position="13"/>
        <end position="284"/>
    </location>
</feature>
<evidence type="ECO:0000256" key="4">
    <source>
        <dbReference type="ARBA" id="ARBA00023004"/>
    </source>
</evidence>
<dbReference type="HOGENOM" id="CLU_044464_1_1_7"/>
<sequence length="382" mass="43580">MDFPFEQGPIRPPSEAKSLLIRATRNCPWNKCAFCNSYRGKKFELRSLDEIFADIHKIKEIITHIKELSWKHGEGGRVTDKVIRLIFSQESSYHDSYRSVAAWLYFGGESVFLQDANSLIMRTDDLVPVLNEIRKAFPSVTRITSYCRSKTAARKSVEELKRLRDAGLSRIHIGMESGYDPLLAFIRKGVTAAEHIKGGRNVVEAGISLSEYVIPGLGGVRWTQEHARETARVINEINPDFIRLRTIHAVPGTDLHEKMLKGEFVPLTDNEIVTEIRDFIENLEGIESTVVSDHILNLLEEIQGKLPDAKEQMLRVIDRYLALSPQNQLIFRLGRRKGCYRSLDDLSDSGLYNSLKKTVEQYEVTAPGQLDKDLFLMMHDYI</sequence>
<proteinExistence type="predicted"/>
<evidence type="ECO:0000259" key="6">
    <source>
        <dbReference type="PROSITE" id="PS51918"/>
    </source>
</evidence>
<dbReference type="PANTHER" id="PTHR43409">
    <property type="entry name" value="ANAEROBIC MAGNESIUM-PROTOPORPHYRIN IX MONOMETHYL ESTER CYCLASE-RELATED"/>
    <property type="match status" value="1"/>
</dbReference>
<dbReference type="Gene3D" id="3.20.20.70">
    <property type="entry name" value="Aldolase class I"/>
    <property type="match status" value="1"/>
</dbReference>
<dbReference type="EMBL" id="CP000252">
    <property type="protein sequence ID" value="ABC77846.1"/>
    <property type="molecule type" value="Genomic_DNA"/>
</dbReference>
<evidence type="ECO:0000313" key="8">
    <source>
        <dbReference type="Proteomes" id="UP000001933"/>
    </source>
</evidence>
<accession>Q2LUT6</accession>
<dbReference type="PANTHER" id="PTHR43409:SF4">
    <property type="entry name" value="RADICAL SAM SUPERFAMILY PROTEIN"/>
    <property type="match status" value="1"/>
</dbReference>
<protein>
    <submittedName>
        <fullName evidence="7">Coproporphyrinogen oxidase (NAD)</fullName>
        <ecNumber evidence="7">1.-.-.-</ecNumber>
    </submittedName>
</protein>
<dbReference type="GO" id="GO:0016491">
    <property type="term" value="F:oxidoreductase activity"/>
    <property type="evidence" value="ECO:0007669"/>
    <property type="project" value="UniProtKB-KW"/>
</dbReference>
<dbReference type="STRING" id="56780.SYN_00998"/>
<dbReference type="KEGG" id="sat:SYN_00998"/>
<dbReference type="GO" id="GO:0051536">
    <property type="term" value="F:iron-sulfur cluster binding"/>
    <property type="evidence" value="ECO:0007669"/>
    <property type="project" value="UniProtKB-KW"/>
</dbReference>
<keyword evidence="4" id="KW-0408">Iron</keyword>
<keyword evidence="5" id="KW-0411">Iron-sulfur</keyword>
<dbReference type="Pfam" id="PF04055">
    <property type="entry name" value="Radical_SAM"/>
    <property type="match status" value="1"/>
</dbReference>
<dbReference type="SUPFAM" id="SSF102114">
    <property type="entry name" value="Radical SAM enzymes"/>
    <property type="match status" value="1"/>
</dbReference>
<dbReference type="InterPro" id="IPR007197">
    <property type="entry name" value="rSAM"/>
</dbReference>
<reference evidence="7 8" key="1">
    <citation type="journal article" date="2007" name="Proc. Natl. Acad. Sci. U.S.A.">
        <title>The genome of Syntrophus aciditrophicus: life at the thermodynamic limit of microbial growth.</title>
        <authorList>
            <person name="McInerney M.J."/>
            <person name="Rohlin L."/>
            <person name="Mouttaki H."/>
            <person name="Kim U."/>
            <person name="Krupp R.S."/>
            <person name="Rios-Hernandez L."/>
            <person name="Sieber J."/>
            <person name="Struchtemeyer C.G."/>
            <person name="Bhattacharyya A."/>
            <person name="Campbell J.W."/>
            <person name="Gunsalus R.P."/>
        </authorList>
    </citation>
    <scope>NUCLEOTIDE SEQUENCE [LARGE SCALE GENOMIC DNA]</scope>
    <source>
        <strain evidence="7 8">SB</strain>
    </source>
</reference>
<comment type="cofactor">
    <cofactor evidence="1">
        <name>[4Fe-4S] cluster</name>
        <dbReference type="ChEBI" id="CHEBI:49883"/>
    </cofactor>
</comment>
<evidence type="ECO:0000313" key="7">
    <source>
        <dbReference type="EMBL" id="ABC77846.1"/>
    </source>
</evidence>
<dbReference type="SFLD" id="SFLDS00029">
    <property type="entry name" value="Radical_SAM"/>
    <property type="match status" value="1"/>
</dbReference>
<dbReference type="GO" id="GO:0046872">
    <property type="term" value="F:metal ion binding"/>
    <property type="evidence" value="ECO:0007669"/>
    <property type="project" value="UniProtKB-KW"/>
</dbReference>
<keyword evidence="7" id="KW-0560">Oxidoreductase</keyword>
<dbReference type="RefSeq" id="WP_011417867.1">
    <property type="nucleotide sequence ID" value="NC_007759.1"/>
</dbReference>
<dbReference type="InterPro" id="IPR006638">
    <property type="entry name" value="Elp3/MiaA/NifB-like_rSAM"/>
</dbReference>
<dbReference type="SMART" id="SM00729">
    <property type="entry name" value="Elp3"/>
    <property type="match status" value="1"/>
</dbReference>
<dbReference type="InterPro" id="IPR051198">
    <property type="entry name" value="BchE-like"/>
</dbReference>
<evidence type="ECO:0000256" key="3">
    <source>
        <dbReference type="ARBA" id="ARBA00022723"/>
    </source>
</evidence>
<keyword evidence="2" id="KW-0949">S-adenosyl-L-methionine</keyword>
<keyword evidence="8" id="KW-1185">Reference proteome</keyword>
<dbReference type="AlphaFoldDB" id="Q2LUT6"/>
<evidence type="ECO:0000256" key="1">
    <source>
        <dbReference type="ARBA" id="ARBA00001966"/>
    </source>
</evidence>
<evidence type="ECO:0000256" key="2">
    <source>
        <dbReference type="ARBA" id="ARBA00022691"/>
    </source>
</evidence>
<dbReference type="PROSITE" id="PS51918">
    <property type="entry name" value="RADICAL_SAM"/>
    <property type="match status" value="1"/>
</dbReference>
<dbReference type="OrthoDB" id="5470216at2"/>
<dbReference type="InterPro" id="IPR013785">
    <property type="entry name" value="Aldolase_TIM"/>
</dbReference>
<organism evidence="7 8">
    <name type="scientific">Syntrophus aciditrophicus (strain SB)</name>
    <dbReference type="NCBI Taxonomy" id="56780"/>
    <lineage>
        <taxon>Bacteria</taxon>
        <taxon>Pseudomonadati</taxon>
        <taxon>Thermodesulfobacteriota</taxon>
        <taxon>Syntrophia</taxon>
        <taxon>Syntrophales</taxon>
        <taxon>Syntrophaceae</taxon>
        <taxon>Syntrophus</taxon>
    </lineage>
</organism>
<dbReference type="InParanoid" id="Q2LUT6"/>
<dbReference type="SFLD" id="SFLDG01095">
    <property type="entry name" value="Uncharacterised_Radical_SAM_Su"/>
    <property type="match status" value="1"/>
</dbReference>
<keyword evidence="3" id="KW-0479">Metal-binding</keyword>
<gene>
    <name evidence="7" type="ORF">SYN_00998</name>
</gene>
<dbReference type="InterPro" id="IPR058240">
    <property type="entry name" value="rSAM_sf"/>
</dbReference>